<protein>
    <recommendedName>
        <fullName evidence="2">Integrase catalytic domain-containing protein</fullName>
    </recommendedName>
</protein>
<dbReference type="EMBL" id="JBJJXI010000123">
    <property type="protein sequence ID" value="KAL3389122.1"/>
    <property type="molecule type" value="Genomic_DNA"/>
</dbReference>
<gene>
    <name evidence="3" type="ORF">TKK_015394</name>
</gene>
<dbReference type="InterPro" id="IPR036397">
    <property type="entry name" value="RNaseH_sf"/>
</dbReference>
<dbReference type="PANTHER" id="PTHR38681:SF1">
    <property type="entry name" value="RETROVIRUS-RELATED POL POLYPROTEIN FROM TRANSPOSON 412-LIKE PROTEIN"/>
    <property type="match status" value="1"/>
</dbReference>
<feature type="region of interest" description="Disordered" evidence="1">
    <location>
        <begin position="824"/>
        <end position="907"/>
    </location>
</feature>
<feature type="region of interest" description="Disordered" evidence="1">
    <location>
        <begin position="1452"/>
        <end position="1471"/>
    </location>
</feature>
<dbReference type="InterPro" id="IPR001584">
    <property type="entry name" value="Integrase_cat-core"/>
</dbReference>
<dbReference type="SUPFAM" id="SSF53098">
    <property type="entry name" value="Ribonuclease H-like"/>
    <property type="match status" value="1"/>
</dbReference>
<accession>A0ABD2W7P2</accession>
<feature type="compositionally biased region" description="Basic and acidic residues" evidence="1">
    <location>
        <begin position="836"/>
        <end position="854"/>
    </location>
</feature>
<organism evidence="3 4">
    <name type="scientific">Trichogramma kaykai</name>
    <dbReference type="NCBI Taxonomy" id="54128"/>
    <lineage>
        <taxon>Eukaryota</taxon>
        <taxon>Metazoa</taxon>
        <taxon>Ecdysozoa</taxon>
        <taxon>Arthropoda</taxon>
        <taxon>Hexapoda</taxon>
        <taxon>Insecta</taxon>
        <taxon>Pterygota</taxon>
        <taxon>Neoptera</taxon>
        <taxon>Endopterygota</taxon>
        <taxon>Hymenoptera</taxon>
        <taxon>Apocrita</taxon>
        <taxon>Proctotrupomorpha</taxon>
        <taxon>Chalcidoidea</taxon>
        <taxon>Trichogrammatidae</taxon>
        <taxon>Trichogramma</taxon>
    </lineage>
</organism>
<evidence type="ECO:0000313" key="4">
    <source>
        <dbReference type="Proteomes" id="UP001627154"/>
    </source>
</evidence>
<evidence type="ECO:0000259" key="2">
    <source>
        <dbReference type="PROSITE" id="PS50994"/>
    </source>
</evidence>
<comment type="caution">
    <text evidence="3">The sequence shown here is derived from an EMBL/GenBank/DDBJ whole genome shotgun (WGS) entry which is preliminary data.</text>
</comment>
<dbReference type="PROSITE" id="PS50994">
    <property type="entry name" value="INTEGRASE"/>
    <property type="match status" value="1"/>
</dbReference>
<feature type="compositionally biased region" description="Basic and acidic residues" evidence="1">
    <location>
        <begin position="883"/>
        <end position="906"/>
    </location>
</feature>
<dbReference type="Pfam" id="PF00665">
    <property type="entry name" value="rve"/>
    <property type="match status" value="1"/>
</dbReference>
<feature type="compositionally biased region" description="Polar residues" evidence="1">
    <location>
        <begin position="37"/>
        <end position="49"/>
    </location>
</feature>
<feature type="compositionally biased region" description="Acidic residues" evidence="1">
    <location>
        <begin position="855"/>
        <end position="875"/>
    </location>
</feature>
<keyword evidence="4" id="KW-1185">Reference proteome</keyword>
<feature type="region of interest" description="Disordered" evidence="1">
    <location>
        <begin position="35"/>
        <end position="71"/>
    </location>
</feature>
<feature type="region of interest" description="Disordered" evidence="1">
    <location>
        <begin position="939"/>
        <end position="1006"/>
    </location>
</feature>
<feature type="compositionally biased region" description="Low complexity" evidence="1">
    <location>
        <begin position="95"/>
        <end position="109"/>
    </location>
</feature>
<dbReference type="InterPro" id="IPR012337">
    <property type="entry name" value="RNaseH-like_sf"/>
</dbReference>
<feature type="compositionally biased region" description="Polar residues" evidence="1">
    <location>
        <begin position="963"/>
        <end position="989"/>
    </location>
</feature>
<dbReference type="PANTHER" id="PTHR38681">
    <property type="entry name" value="RETROVIRUS-RELATED POL POLYPROTEIN FROM TRANSPOSON 412-LIKE PROTEIN-RELATED"/>
    <property type="match status" value="1"/>
</dbReference>
<feature type="region of interest" description="Disordered" evidence="1">
    <location>
        <begin position="330"/>
        <end position="352"/>
    </location>
</feature>
<dbReference type="FunFam" id="3.30.420.10:FF:000032">
    <property type="entry name" value="Retrovirus-related Pol polyprotein from transposon 297-like Protein"/>
    <property type="match status" value="1"/>
</dbReference>
<feature type="region of interest" description="Disordered" evidence="1">
    <location>
        <begin position="616"/>
        <end position="662"/>
    </location>
</feature>
<dbReference type="Proteomes" id="UP001627154">
    <property type="component" value="Unassembled WGS sequence"/>
</dbReference>
<feature type="compositionally biased region" description="Polar residues" evidence="1">
    <location>
        <begin position="60"/>
        <end position="70"/>
    </location>
</feature>
<feature type="region of interest" description="Disordered" evidence="1">
    <location>
        <begin position="84"/>
        <end position="111"/>
    </location>
</feature>
<reference evidence="3 4" key="1">
    <citation type="journal article" date="2024" name="bioRxiv">
        <title>A reference genome for Trichogramma kaykai: A tiny desert-dwelling parasitoid wasp with competing sex-ratio distorters.</title>
        <authorList>
            <person name="Culotta J."/>
            <person name="Lindsey A.R."/>
        </authorList>
    </citation>
    <scope>NUCLEOTIDE SEQUENCE [LARGE SCALE GENOMIC DNA]</scope>
    <source>
        <strain evidence="3 4">KSX58</strain>
    </source>
</reference>
<feature type="region of interest" description="Disordered" evidence="1">
    <location>
        <begin position="1477"/>
        <end position="1496"/>
    </location>
</feature>
<proteinExistence type="predicted"/>
<feature type="domain" description="Integrase catalytic" evidence="2">
    <location>
        <begin position="1160"/>
        <end position="1331"/>
    </location>
</feature>
<sequence length="1513" mass="170273">MHRFRSYISRKRFHELSPSYLRRLNRTLDEARKNDFVSRQTESSTSMLTENPIIPDTETDSAQFYSTNNANDDDVEMLYRENLFSSNDDDDDDSSSQSSCTSSDTSISSLEEPDTLLDFEKRLGDVFESTNMTHVQMKKILDVLHTHPCFHNLPKDPRTILKTPRVSAPITLIAGGEYLHLGLEEAVSIILNSTSQHLIPPDLLVDFFTDEAALDRNSNIRIWPIEIRISNIDRCKPETVGIWKGDIKPTDPVQLMKPFVDDTLSVINSGGVFYNDIQIPLRIRCFIADSPARAFIIGHLNHNGRFPCSKCWVQGEYLTNRRVMVFKGVDHPPRSSQSYRDKIDGEHHKEGEGSLDRLPMDLVSQTVFEYMHLCCIGVMEKILAGIVSGKYAERVHLSKEYQMLLEARLSEVTKFCPVDFARKPFKIQKHTKFKATEYRQIMLYSGSSTFSGLVQEDAYRHYLLFNAAMRIFIMPEPSEDLLDAAENFIKIFFIIMPPKKTKGTGAMGVSDSIMLMENALHSYYEKKALDKTQKSNSTSSLNTTKPVKLTAMNKSQLQKLKSSTQISSSTPSVNVSPSLIKFPSTVESSIQLQSSKPNNEALPKAHSSLAIINQTPTSNARKSFSQNLTPRANRSSGQNWIPLAPQSSGHQSRLINESSSNQDVSNNGFVLASNYESCLMKKLDFLIGTQKIIMDQLKGLLKKIEGKLQVFPQFCLLKLSMTSRHLIHAMKPPMIAWYVDYFIYLGGMNIRDCLSSFFKDSLHLSSELLDKISYRGASGHFKLQGTNFDKACEEAASANKHFSTTESEFHSAMMNALKCVKESLRRKKKKNTSPSDGERPPKRNRVENIEYEQRMDEEESEKEEEETVEEEDGENVDGMNSSRLEDPSEIERRDGDPSGGERREDGAVVQGAAAEQLCGEFDAFKREILSLFREFIESQSGRNEVADPVNNSNNDSNINVASLSLNNNRNAPIPATNNTSSSVPSQRGSNIHVERRHRSSPDAAASAASVRYVSTESRLPQFWRTVPEQWFDVVEHYFSSRGISSDEDKYFTIFDIEFVYLPGQDNSVADALSRIDSLVSPSTLGFNFDNVDNNLGRQSDISEVQTFSFPTLFKCEELSDLRAKDEALRKILADPNHELGLVKLRLGNTDRYLYCNVQGKFITPDARFQHVHIDLVGPLPVSQGFTYLFTMIDRFSRWPEAIPLKDISAKTVARAFFDNWVSRFGAPLCITTDQGRQFEGGVFRELVSILGAQHIHTTPYHPAGNGMIERWHRRVKSFLMAAVDRSDWSLALPSVLLGLRVAIVCESDSSPAQMIYGNTLRIPGDLCVNDEPVIDRKEFHNELQSFMNSVSAVPTRPRDSRKPFVFRDLKNCSHVLRATPKNKASLVPPFTGPHRVIKRQKDLKYFLIDYNGKEITVSANSVKPAFMVQEDVSPVEPSVPVCVERLENVQTSSGGEVPLPSSVLTPTRQDVGDKVPINVPTAKPPPPIAAPAATGPARRVKFVPNILRRKKVE</sequence>
<evidence type="ECO:0000256" key="1">
    <source>
        <dbReference type="SAM" id="MobiDB-lite"/>
    </source>
</evidence>
<dbReference type="Gene3D" id="3.30.420.10">
    <property type="entry name" value="Ribonuclease H-like superfamily/Ribonuclease H"/>
    <property type="match status" value="1"/>
</dbReference>
<evidence type="ECO:0000313" key="3">
    <source>
        <dbReference type="EMBL" id="KAL3389122.1"/>
    </source>
</evidence>
<feature type="compositionally biased region" description="Low complexity" evidence="1">
    <location>
        <begin position="946"/>
        <end position="962"/>
    </location>
</feature>
<name>A0ABD2W7P2_9HYME</name>